<evidence type="ECO:0000256" key="1">
    <source>
        <dbReference type="ARBA" id="ARBA00000274"/>
    </source>
</evidence>
<sequence>MTKLASICVYCGSNAGTRPEYAAAAKAMGKAIADRGLTLVYGGGKVGLMGILADACLTAGGRVVGIIPEFLALKEVAHPGLTEMVVVDSMHTRKAEMERRSDGFIALPGGIGTMEELFEVWTWSQLGQHRKPCGLLDVTGYYADLNAFLDRMATDGFVNPEHRGMLHVGEDPVSLLDAFAAYEAPPADIRIKVQQT</sequence>
<comment type="similarity">
    <text evidence="2 3">Belongs to the LOG family.</text>
</comment>
<dbReference type="NCBIfam" id="TIGR00730">
    <property type="entry name" value="Rossman fold protein, TIGR00730 family"/>
    <property type="match status" value="1"/>
</dbReference>
<accession>A0ABU7LQB1</accession>
<name>A0ABU7LQB1_9PROT</name>
<keyword evidence="5" id="KW-1185">Reference proteome</keyword>
<protein>
    <recommendedName>
        <fullName evidence="3">Cytokinin riboside 5'-monophosphate phosphoribohydrolase</fullName>
        <ecNumber evidence="3">3.2.2.n1</ecNumber>
    </recommendedName>
</protein>
<keyword evidence="3" id="KW-0378">Hydrolase</keyword>
<dbReference type="EMBL" id="JAZDRP010000003">
    <property type="protein sequence ID" value="MEE2526083.1"/>
    <property type="molecule type" value="Genomic_DNA"/>
</dbReference>
<dbReference type="SUPFAM" id="SSF102405">
    <property type="entry name" value="MCP/YpsA-like"/>
    <property type="match status" value="1"/>
</dbReference>
<dbReference type="Pfam" id="PF03641">
    <property type="entry name" value="Lysine_decarbox"/>
    <property type="match status" value="1"/>
</dbReference>
<dbReference type="PANTHER" id="PTHR31223:SF70">
    <property type="entry name" value="LOG FAMILY PROTEIN YJL055W"/>
    <property type="match status" value="1"/>
</dbReference>
<keyword evidence="3" id="KW-0203">Cytokinin biosynthesis</keyword>
<dbReference type="InterPro" id="IPR031100">
    <property type="entry name" value="LOG_fam"/>
</dbReference>
<dbReference type="EC" id="3.2.2.n1" evidence="3"/>
<reference evidence="4 5" key="1">
    <citation type="submission" date="2024-01" db="EMBL/GenBank/DDBJ databases">
        <title>Hyphobacterium bacterium isolated from marine sediment.</title>
        <authorList>
            <person name="Zhao S."/>
        </authorList>
    </citation>
    <scope>NUCLEOTIDE SEQUENCE [LARGE SCALE GENOMIC DNA]</scope>
    <source>
        <strain evidence="5">HN65</strain>
    </source>
</reference>
<dbReference type="InterPro" id="IPR005269">
    <property type="entry name" value="LOG"/>
</dbReference>
<evidence type="ECO:0000313" key="5">
    <source>
        <dbReference type="Proteomes" id="UP001354971"/>
    </source>
</evidence>
<proteinExistence type="inferred from homology"/>
<dbReference type="Gene3D" id="3.40.50.450">
    <property type="match status" value="1"/>
</dbReference>
<evidence type="ECO:0000256" key="3">
    <source>
        <dbReference type="RuleBase" id="RU363015"/>
    </source>
</evidence>
<dbReference type="RefSeq" id="WP_330198742.1">
    <property type="nucleotide sequence ID" value="NZ_JAZDRP010000003.1"/>
</dbReference>
<dbReference type="Proteomes" id="UP001354971">
    <property type="component" value="Unassembled WGS sequence"/>
</dbReference>
<comment type="catalytic activity">
    <reaction evidence="1">
        <text>AMP + H2O = D-ribose 5-phosphate + adenine</text>
        <dbReference type="Rhea" id="RHEA:20129"/>
        <dbReference type="ChEBI" id="CHEBI:15377"/>
        <dbReference type="ChEBI" id="CHEBI:16708"/>
        <dbReference type="ChEBI" id="CHEBI:78346"/>
        <dbReference type="ChEBI" id="CHEBI:456215"/>
        <dbReference type="EC" id="3.2.2.4"/>
    </reaction>
</comment>
<dbReference type="PANTHER" id="PTHR31223">
    <property type="entry name" value="LOG FAMILY PROTEIN YJL055W"/>
    <property type="match status" value="1"/>
</dbReference>
<evidence type="ECO:0000256" key="2">
    <source>
        <dbReference type="ARBA" id="ARBA00006763"/>
    </source>
</evidence>
<organism evidence="4 5">
    <name type="scientific">Hyphobacterium lacteum</name>
    <dbReference type="NCBI Taxonomy" id="3116575"/>
    <lineage>
        <taxon>Bacteria</taxon>
        <taxon>Pseudomonadati</taxon>
        <taxon>Pseudomonadota</taxon>
        <taxon>Alphaproteobacteria</taxon>
        <taxon>Maricaulales</taxon>
        <taxon>Maricaulaceae</taxon>
        <taxon>Hyphobacterium</taxon>
    </lineage>
</organism>
<comment type="caution">
    <text evidence="4">The sequence shown here is derived from an EMBL/GenBank/DDBJ whole genome shotgun (WGS) entry which is preliminary data.</text>
</comment>
<evidence type="ECO:0000313" key="4">
    <source>
        <dbReference type="EMBL" id="MEE2526083.1"/>
    </source>
</evidence>
<gene>
    <name evidence="4" type="ORF">V0U79_06870</name>
</gene>